<keyword evidence="6" id="KW-0534">Nitrate assimilation</keyword>
<protein>
    <submittedName>
        <fullName evidence="10">MFS transporter</fullName>
    </submittedName>
</protein>
<sequence length="400" mass="43735">MNVKKDLSDHETPRTTLIVTVFAMIVTFVLWASLAPMAYEIGRVYRLSVTEKSILVAIPVLLGSLMRIPVGVITDLYGGRKVFTLLLLFLIIPTVGIGLAQSFTMLLFWAFLIGMAGTSFAIAITYVSKFYSQEKQGLILGIVGIGNAGTAVSNFTLPTVANHFGISITFWLMSTVTGITAILFWTNTKEMPLLQQKKFILQSFSVMKYKDTWALSNFYFVTFGSFVAFGVYLPSLLQDLFHLSTVDAGLRAAGFIILATAARPLGGYFSDRYHAGKVLHIAFLMIIFSSILLTFCTKNFILFSIGSLTIALFVGIGNGAVFKLVAQLFPNDTGAVTGIVGAVGGIGGFFPPILMGMIKEMTGNYSLGFLLLAIYTLVNVAINHRQYLMKLSNQNNILDY</sequence>
<dbReference type="Pfam" id="PF07690">
    <property type="entry name" value="MFS_1"/>
    <property type="match status" value="1"/>
</dbReference>
<feature type="transmembrane region" description="Helical" evidence="8">
    <location>
        <begin position="334"/>
        <end position="358"/>
    </location>
</feature>
<dbReference type="AlphaFoldDB" id="A0A135L4J9"/>
<feature type="transmembrane region" description="Helical" evidence="8">
    <location>
        <begin position="138"/>
        <end position="157"/>
    </location>
</feature>
<evidence type="ECO:0000313" key="10">
    <source>
        <dbReference type="EMBL" id="KXG43860.1"/>
    </source>
</evidence>
<keyword evidence="5 8" id="KW-1133">Transmembrane helix</keyword>
<evidence type="ECO:0000256" key="3">
    <source>
        <dbReference type="ARBA" id="ARBA00022448"/>
    </source>
</evidence>
<dbReference type="RefSeq" id="WP_068724889.1">
    <property type="nucleotide sequence ID" value="NZ_LSKU01000001.1"/>
</dbReference>
<feature type="transmembrane region" description="Helical" evidence="8">
    <location>
        <begin position="278"/>
        <end position="295"/>
    </location>
</feature>
<evidence type="ECO:0000256" key="6">
    <source>
        <dbReference type="ARBA" id="ARBA00023063"/>
    </source>
</evidence>
<evidence type="ECO:0000256" key="7">
    <source>
        <dbReference type="ARBA" id="ARBA00023136"/>
    </source>
</evidence>
<dbReference type="Gene3D" id="1.20.1250.20">
    <property type="entry name" value="MFS general substrate transporter like domains"/>
    <property type="match status" value="2"/>
</dbReference>
<dbReference type="PROSITE" id="PS50850">
    <property type="entry name" value="MFS"/>
    <property type="match status" value="1"/>
</dbReference>
<feature type="transmembrane region" description="Helical" evidence="8">
    <location>
        <begin position="106"/>
        <end position="126"/>
    </location>
</feature>
<dbReference type="GO" id="GO:0005886">
    <property type="term" value="C:plasma membrane"/>
    <property type="evidence" value="ECO:0007669"/>
    <property type="project" value="UniProtKB-SubCell"/>
</dbReference>
<dbReference type="CDD" id="cd17341">
    <property type="entry name" value="MFS_NRT2_like"/>
    <property type="match status" value="1"/>
</dbReference>
<feature type="transmembrane region" description="Helical" evidence="8">
    <location>
        <begin position="12"/>
        <end position="34"/>
    </location>
</feature>
<dbReference type="SUPFAM" id="SSF103473">
    <property type="entry name" value="MFS general substrate transporter"/>
    <property type="match status" value="1"/>
</dbReference>
<evidence type="ECO:0000259" key="9">
    <source>
        <dbReference type="PROSITE" id="PS50850"/>
    </source>
</evidence>
<gene>
    <name evidence="10" type="ORF">U473_07455</name>
</gene>
<dbReference type="STRING" id="1413211.U473_07455"/>
<dbReference type="InterPro" id="IPR011701">
    <property type="entry name" value="MFS"/>
</dbReference>
<dbReference type="InterPro" id="IPR036259">
    <property type="entry name" value="MFS_trans_sf"/>
</dbReference>
<proteinExistence type="inferred from homology"/>
<dbReference type="GO" id="GO:0015112">
    <property type="term" value="F:nitrate transmembrane transporter activity"/>
    <property type="evidence" value="ECO:0007669"/>
    <property type="project" value="InterPro"/>
</dbReference>
<feature type="transmembrane region" description="Helical" evidence="8">
    <location>
        <begin position="163"/>
        <end position="185"/>
    </location>
</feature>
<keyword evidence="11" id="KW-1185">Reference proteome</keyword>
<name>A0A135L4J9_9BACI</name>
<evidence type="ECO:0000256" key="1">
    <source>
        <dbReference type="ARBA" id="ARBA00004651"/>
    </source>
</evidence>
<dbReference type="InterPro" id="IPR020846">
    <property type="entry name" value="MFS_dom"/>
</dbReference>
<dbReference type="InterPro" id="IPR044772">
    <property type="entry name" value="NO3_transporter"/>
</dbReference>
<feature type="transmembrane region" description="Helical" evidence="8">
    <location>
        <begin position="248"/>
        <end position="266"/>
    </location>
</feature>
<evidence type="ECO:0000256" key="4">
    <source>
        <dbReference type="ARBA" id="ARBA00022692"/>
    </source>
</evidence>
<keyword evidence="3" id="KW-0813">Transport</keyword>
<accession>A0A135L4J9</accession>
<keyword evidence="4 8" id="KW-0812">Transmembrane</keyword>
<comment type="similarity">
    <text evidence="2">Belongs to the major facilitator superfamily. Nitrate/nitrite porter (TC 2.A.1.8) family.</text>
</comment>
<dbReference type="EMBL" id="LSKU01000001">
    <property type="protein sequence ID" value="KXG43860.1"/>
    <property type="molecule type" value="Genomic_DNA"/>
</dbReference>
<comment type="caution">
    <text evidence="10">The sequence shown here is derived from an EMBL/GenBank/DDBJ whole genome shotgun (WGS) entry which is preliminary data.</text>
</comment>
<organism evidence="10 11">
    <name type="scientific">Tepidibacillus decaturensis</name>
    <dbReference type="NCBI Taxonomy" id="1413211"/>
    <lineage>
        <taxon>Bacteria</taxon>
        <taxon>Bacillati</taxon>
        <taxon>Bacillota</taxon>
        <taxon>Bacilli</taxon>
        <taxon>Bacillales</taxon>
        <taxon>Bacillaceae</taxon>
        <taxon>Tepidibacillus</taxon>
    </lineage>
</organism>
<feature type="transmembrane region" description="Helical" evidence="8">
    <location>
        <begin position="364"/>
        <end position="382"/>
    </location>
</feature>
<evidence type="ECO:0000256" key="2">
    <source>
        <dbReference type="ARBA" id="ARBA00008432"/>
    </source>
</evidence>
<dbReference type="OrthoDB" id="9773404at2"/>
<evidence type="ECO:0000313" key="11">
    <source>
        <dbReference type="Proteomes" id="UP000070352"/>
    </source>
</evidence>
<feature type="transmembrane region" description="Helical" evidence="8">
    <location>
        <begin position="217"/>
        <end position="236"/>
    </location>
</feature>
<evidence type="ECO:0000256" key="5">
    <source>
        <dbReference type="ARBA" id="ARBA00022989"/>
    </source>
</evidence>
<evidence type="ECO:0000256" key="8">
    <source>
        <dbReference type="SAM" id="Phobius"/>
    </source>
</evidence>
<feature type="domain" description="Major facilitator superfamily (MFS) profile" evidence="9">
    <location>
        <begin position="16"/>
        <end position="391"/>
    </location>
</feature>
<keyword evidence="7 8" id="KW-0472">Membrane</keyword>
<reference evidence="10 11" key="1">
    <citation type="submission" date="2016-02" db="EMBL/GenBank/DDBJ databases">
        <title>Draft Genome for Tepidibacillus decaturensis nov. sp. Strain Z9, an Anaerobic, Moderately Thermophilic and Heterotrophic Bacterium from Deep Subsurface of the Illinois Basin, USA.</title>
        <authorList>
            <person name="Dong Y."/>
            <person name="Chang J.Y."/>
            <person name="Sanford R."/>
            <person name="Fouke B.W."/>
        </authorList>
    </citation>
    <scope>NUCLEOTIDE SEQUENCE [LARGE SCALE GENOMIC DNA]</scope>
    <source>
        <strain evidence="10 11">Z9</strain>
    </source>
</reference>
<feature type="transmembrane region" description="Helical" evidence="8">
    <location>
        <begin position="54"/>
        <end position="70"/>
    </location>
</feature>
<dbReference type="PANTHER" id="PTHR23515">
    <property type="entry name" value="HIGH-AFFINITY NITRATE TRANSPORTER 2.3"/>
    <property type="match status" value="1"/>
</dbReference>
<dbReference type="Proteomes" id="UP000070352">
    <property type="component" value="Unassembled WGS sequence"/>
</dbReference>
<dbReference type="GO" id="GO:0042128">
    <property type="term" value="P:nitrate assimilation"/>
    <property type="evidence" value="ECO:0007669"/>
    <property type="project" value="UniProtKB-KW"/>
</dbReference>
<comment type="subcellular location">
    <subcellularLocation>
        <location evidence="1">Cell membrane</location>
        <topology evidence="1">Multi-pass membrane protein</topology>
    </subcellularLocation>
</comment>
<feature type="transmembrane region" description="Helical" evidence="8">
    <location>
        <begin position="301"/>
        <end position="322"/>
    </location>
</feature>
<feature type="transmembrane region" description="Helical" evidence="8">
    <location>
        <begin position="82"/>
        <end position="100"/>
    </location>
</feature>